<feature type="transmembrane region" description="Helical" evidence="12">
    <location>
        <begin position="71"/>
        <end position="92"/>
    </location>
</feature>
<evidence type="ECO:0000256" key="10">
    <source>
        <dbReference type="PIRNR" id="PIRNR006247"/>
    </source>
</evidence>
<evidence type="ECO:0000256" key="2">
    <source>
        <dbReference type="ARBA" id="ARBA00022448"/>
    </source>
</evidence>
<keyword evidence="7 12" id="KW-1133">Transmembrane helix</keyword>
<feature type="binding site" evidence="11">
    <location>
        <position position="113"/>
    </location>
    <ligand>
        <name>K(+)</name>
        <dbReference type="ChEBI" id="CHEBI:29103"/>
    </ligand>
</feature>
<protein>
    <recommendedName>
        <fullName evidence="10">Trk system potassium uptake protein</fullName>
    </recommendedName>
</protein>
<feature type="transmembrane region" description="Helical" evidence="12">
    <location>
        <begin position="232"/>
        <end position="252"/>
    </location>
</feature>
<evidence type="ECO:0000313" key="13">
    <source>
        <dbReference type="EMBL" id="PRY78382.1"/>
    </source>
</evidence>
<evidence type="ECO:0000256" key="5">
    <source>
        <dbReference type="ARBA" id="ARBA00022692"/>
    </source>
</evidence>
<feature type="transmembrane region" description="Helical" evidence="12">
    <location>
        <begin position="273"/>
        <end position="291"/>
    </location>
</feature>
<organism evidence="13 14">
    <name type="scientific">Yoonia maritima</name>
    <dbReference type="NCBI Taxonomy" id="1435347"/>
    <lineage>
        <taxon>Bacteria</taxon>
        <taxon>Pseudomonadati</taxon>
        <taxon>Pseudomonadota</taxon>
        <taxon>Alphaproteobacteria</taxon>
        <taxon>Rhodobacterales</taxon>
        <taxon>Paracoccaceae</taxon>
        <taxon>Yoonia</taxon>
    </lineage>
</organism>
<comment type="similarity">
    <text evidence="10">Belongs to the TrkH potassium transport family.</text>
</comment>
<dbReference type="AlphaFoldDB" id="A0A2T0W0M9"/>
<dbReference type="InterPro" id="IPR004772">
    <property type="entry name" value="TrkH"/>
</dbReference>
<dbReference type="PANTHER" id="PTHR32024:SF3">
    <property type="entry name" value="TRK SYSTEM POTASSIUM UPTAKE PROTEIN"/>
    <property type="match status" value="1"/>
</dbReference>
<evidence type="ECO:0000256" key="8">
    <source>
        <dbReference type="ARBA" id="ARBA00023065"/>
    </source>
</evidence>
<dbReference type="Proteomes" id="UP000238007">
    <property type="component" value="Unassembled WGS sequence"/>
</dbReference>
<feature type="binding site" evidence="11">
    <location>
        <position position="112"/>
    </location>
    <ligand>
        <name>K(+)</name>
        <dbReference type="ChEBI" id="CHEBI:29103"/>
    </ligand>
</feature>
<dbReference type="PANTHER" id="PTHR32024">
    <property type="entry name" value="TRK SYSTEM POTASSIUM UPTAKE PROTEIN TRKG-RELATED"/>
    <property type="match status" value="1"/>
</dbReference>
<evidence type="ECO:0000256" key="12">
    <source>
        <dbReference type="SAM" id="Phobius"/>
    </source>
</evidence>
<keyword evidence="8 10" id="KW-0406">Ion transport</keyword>
<evidence type="ECO:0000256" key="1">
    <source>
        <dbReference type="ARBA" id="ARBA00004651"/>
    </source>
</evidence>
<accession>A0A2T0W0M9</accession>
<dbReference type="EMBL" id="PVTP01000004">
    <property type="protein sequence ID" value="PRY78382.1"/>
    <property type="molecule type" value="Genomic_DNA"/>
</dbReference>
<evidence type="ECO:0000256" key="6">
    <source>
        <dbReference type="ARBA" id="ARBA00022958"/>
    </source>
</evidence>
<dbReference type="RefSeq" id="WP_106356850.1">
    <property type="nucleotide sequence ID" value="NZ_PVTP01000004.1"/>
</dbReference>
<dbReference type="InterPro" id="IPR003445">
    <property type="entry name" value="Cat_transpt"/>
</dbReference>
<proteinExistence type="inferred from homology"/>
<keyword evidence="4 10" id="KW-0633">Potassium transport</keyword>
<keyword evidence="6 10" id="KW-0630">Potassium</keyword>
<keyword evidence="3 10" id="KW-1003">Cell membrane</keyword>
<evidence type="ECO:0000256" key="11">
    <source>
        <dbReference type="PIRSR" id="PIRSR006247-1"/>
    </source>
</evidence>
<keyword evidence="10" id="KW-0997">Cell inner membrane</keyword>
<keyword evidence="2 10" id="KW-0813">Transport</keyword>
<dbReference type="GO" id="GO:0005886">
    <property type="term" value="C:plasma membrane"/>
    <property type="evidence" value="ECO:0007669"/>
    <property type="project" value="UniProtKB-SubCell"/>
</dbReference>
<reference evidence="13 14" key="1">
    <citation type="submission" date="2018-03" db="EMBL/GenBank/DDBJ databases">
        <title>Genomic Encyclopedia of Archaeal and Bacterial Type Strains, Phase II (KMG-II): from individual species to whole genera.</title>
        <authorList>
            <person name="Goeker M."/>
        </authorList>
    </citation>
    <scope>NUCLEOTIDE SEQUENCE [LARGE SCALE GENOMIC DNA]</scope>
    <source>
        <strain evidence="13 14">DSM 101533</strain>
    </source>
</reference>
<name>A0A2T0W0M9_9RHOB</name>
<comment type="function">
    <text evidence="10">Low-affinity potassium transport system. Interacts with Trk system potassium uptake protein TrkA.</text>
</comment>
<evidence type="ECO:0000256" key="7">
    <source>
        <dbReference type="ARBA" id="ARBA00022989"/>
    </source>
</evidence>
<feature type="transmembrane region" description="Helical" evidence="12">
    <location>
        <begin position="135"/>
        <end position="154"/>
    </location>
</feature>
<feature type="transmembrane region" description="Helical" evidence="12">
    <location>
        <begin position="180"/>
        <end position="202"/>
    </location>
</feature>
<keyword evidence="14" id="KW-1185">Reference proteome</keyword>
<dbReference type="PIRSF" id="PIRSF006247">
    <property type="entry name" value="TrkH"/>
    <property type="match status" value="1"/>
</dbReference>
<gene>
    <name evidence="13" type="ORF">CLV80_104351</name>
</gene>
<feature type="binding site" evidence="11">
    <location>
        <position position="220"/>
    </location>
    <ligand>
        <name>K(+)</name>
        <dbReference type="ChEBI" id="CHEBI:29103"/>
    </ligand>
</feature>
<feature type="transmembrane region" description="Helical" evidence="12">
    <location>
        <begin position="455"/>
        <end position="477"/>
    </location>
</feature>
<comment type="subcellular location">
    <subcellularLocation>
        <location evidence="10">Cell inner membrane</location>
        <topology evidence="10">Multi-pass membrane protein</topology>
    </subcellularLocation>
    <subcellularLocation>
        <location evidence="1">Cell membrane</location>
        <topology evidence="1">Multi-pass membrane protein</topology>
    </subcellularLocation>
</comment>
<feature type="transmembrane region" description="Helical" evidence="12">
    <location>
        <begin position="393"/>
        <end position="413"/>
    </location>
</feature>
<dbReference type="OrthoDB" id="9810952at2"/>
<keyword evidence="9 10" id="KW-0472">Membrane</keyword>
<keyword evidence="5 12" id="KW-0812">Transmembrane</keyword>
<keyword evidence="11" id="KW-0479">Metal-binding</keyword>
<feature type="transmembrane region" description="Helical" evidence="12">
    <location>
        <begin position="7"/>
        <end position="28"/>
    </location>
</feature>
<comment type="caution">
    <text evidence="13">The sequence shown here is derived from an EMBL/GenBank/DDBJ whole genome shotgun (WGS) entry which is preliminary data.</text>
</comment>
<feature type="transmembrane region" description="Helical" evidence="12">
    <location>
        <begin position="330"/>
        <end position="353"/>
    </location>
</feature>
<evidence type="ECO:0000256" key="9">
    <source>
        <dbReference type="ARBA" id="ARBA00023136"/>
    </source>
</evidence>
<evidence type="ECO:0000256" key="3">
    <source>
        <dbReference type="ARBA" id="ARBA00022475"/>
    </source>
</evidence>
<dbReference type="GO" id="GO:0015379">
    <property type="term" value="F:potassium:chloride symporter activity"/>
    <property type="evidence" value="ECO:0007669"/>
    <property type="project" value="InterPro"/>
</dbReference>
<feature type="binding site" evidence="11">
    <location>
        <position position="431"/>
    </location>
    <ligand>
        <name>K(+)</name>
        <dbReference type="ChEBI" id="CHEBI:29103"/>
    </ligand>
</feature>
<evidence type="ECO:0000256" key="4">
    <source>
        <dbReference type="ARBA" id="ARBA00022538"/>
    </source>
</evidence>
<feature type="transmembrane region" description="Helical" evidence="12">
    <location>
        <begin position="40"/>
        <end position="59"/>
    </location>
</feature>
<sequence>MLDLRPVGYVVGLLVAALGATMLVSLFADVLAQNGHWPVFFESAVITILTGGLMAMACSNGVGQGLSLRQTFLLTSLVWLTLPVFGALPLMLGAPNASFTDAFFEAMSGLTTTGSTTFEGLDALPEGIKLWRATLQWLGGVGIIVVAMVFLPELRVGGMQIFRSEAFDTMGKILPRAGQIASSISVIYIGLTVACTLAYSAAGMNAFDALVHAMTTVSTGGMANYDSSFGSFGAAAHYIGTVFMVLAALPFVRFVQLVSGTAKPILHDSQIRVFLSVISICVLLITSWVWGREGEFTELAFREALFNVVSVMSGTGYSSADYMTWGTFPVVIFFFVGLVGGCAGSTACSVKIFRYQILFASIKAQVRQIHSPHGIFTPHFEGRTISEDVMSSVMAFFVAFVLLLGVTAVLLGMTGLDFITSVSGAATAIANIGPGLGPEIGPAGNFAHINDSAKWILSMAMFIGRLEIMVVLTILTVKFWKT</sequence>
<evidence type="ECO:0000313" key="14">
    <source>
        <dbReference type="Proteomes" id="UP000238007"/>
    </source>
</evidence>
<feature type="binding site" evidence="11">
    <location>
        <position position="315"/>
    </location>
    <ligand>
        <name>K(+)</name>
        <dbReference type="ChEBI" id="CHEBI:29103"/>
    </ligand>
</feature>
<dbReference type="Pfam" id="PF02386">
    <property type="entry name" value="TrkH"/>
    <property type="match status" value="1"/>
</dbReference>
<dbReference type="GO" id="GO:0046872">
    <property type="term" value="F:metal ion binding"/>
    <property type="evidence" value="ECO:0007669"/>
    <property type="project" value="UniProtKB-KW"/>
</dbReference>